<gene>
    <name evidence="5" type="ORF">PHMEG_00026276</name>
</gene>
<dbReference type="GO" id="GO:0005576">
    <property type="term" value="C:extracellular region"/>
    <property type="evidence" value="ECO:0007669"/>
    <property type="project" value="UniProtKB-SubCell"/>
</dbReference>
<evidence type="ECO:0000313" key="6">
    <source>
        <dbReference type="Proteomes" id="UP000198211"/>
    </source>
</evidence>
<comment type="caution">
    <text evidence="5">The sequence shown here is derived from an EMBL/GenBank/DDBJ whole genome shotgun (WGS) entry which is preliminary data.</text>
</comment>
<evidence type="ECO:0000256" key="2">
    <source>
        <dbReference type="ARBA" id="ARBA00004613"/>
    </source>
</evidence>
<dbReference type="GO" id="GO:0043657">
    <property type="term" value="C:host cell"/>
    <property type="evidence" value="ECO:0007669"/>
    <property type="project" value="UniProtKB-SubCell"/>
</dbReference>
<feature type="domain" description="Crinkler effector protein N-terminal" evidence="4">
    <location>
        <begin position="2"/>
        <end position="90"/>
    </location>
</feature>
<dbReference type="Proteomes" id="UP000198211">
    <property type="component" value="Unassembled WGS sequence"/>
</dbReference>
<proteinExistence type="predicted"/>
<keyword evidence="6" id="KW-1185">Reference proteome</keyword>
<dbReference type="Pfam" id="PF20147">
    <property type="entry name" value="Crinkler"/>
    <property type="match status" value="1"/>
</dbReference>
<dbReference type="EMBL" id="NBNE01006323">
    <property type="protein sequence ID" value="OWZ02203.1"/>
    <property type="molecule type" value="Genomic_DNA"/>
</dbReference>
<protein>
    <submittedName>
        <fullName evidence="5">Crinkler (CRN)</fullName>
    </submittedName>
</protein>
<reference evidence="6" key="1">
    <citation type="submission" date="2017-03" db="EMBL/GenBank/DDBJ databases">
        <title>Phytopthora megakarya and P. palmivora, two closely related causual agents of cacao black pod achieved similar genome size and gene model numbers by different mechanisms.</title>
        <authorList>
            <person name="Ali S."/>
            <person name="Shao J."/>
            <person name="Larry D.J."/>
            <person name="Kronmiller B."/>
            <person name="Shen D."/>
            <person name="Strem M.D."/>
            <person name="Melnick R.L."/>
            <person name="Guiltinan M.J."/>
            <person name="Tyler B.M."/>
            <person name="Meinhardt L.W."/>
            <person name="Bailey B.A."/>
        </authorList>
    </citation>
    <scope>NUCLEOTIDE SEQUENCE [LARGE SCALE GENOMIC DNA]</scope>
    <source>
        <strain evidence="6">zdho120</strain>
    </source>
</reference>
<name>A0A225V9Z0_9STRA</name>
<keyword evidence="3" id="KW-0964">Secreted</keyword>
<dbReference type="AlphaFoldDB" id="A0A225V9Z0"/>
<accession>A0A225V9Z0</accession>
<sequence>MVKLFCMTVGSKMDPFSVTVDASKPAINPDQLDLYLAKMTNGWINRREAEAVMLDEHRCLKGFAKMDPMSRIKNIENFGENFKWNEGDIHSSPLRKLRDSVIPHCFANCGLKYWN</sequence>
<dbReference type="InterPro" id="IPR045379">
    <property type="entry name" value="Crinkler_N"/>
</dbReference>
<evidence type="ECO:0000256" key="1">
    <source>
        <dbReference type="ARBA" id="ARBA00004340"/>
    </source>
</evidence>
<evidence type="ECO:0000313" key="5">
    <source>
        <dbReference type="EMBL" id="OWZ02203.1"/>
    </source>
</evidence>
<comment type="subcellular location">
    <subcellularLocation>
        <location evidence="1">Host cell</location>
    </subcellularLocation>
    <subcellularLocation>
        <location evidence="2">Secreted</location>
    </subcellularLocation>
</comment>
<evidence type="ECO:0000259" key="4">
    <source>
        <dbReference type="Pfam" id="PF20147"/>
    </source>
</evidence>
<evidence type="ECO:0000256" key="3">
    <source>
        <dbReference type="ARBA" id="ARBA00022525"/>
    </source>
</evidence>
<organism evidence="5 6">
    <name type="scientific">Phytophthora megakarya</name>
    <dbReference type="NCBI Taxonomy" id="4795"/>
    <lineage>
        <taxon>Eukaryota</taxon>
        <taxon>Sar</taxon>
        <taxon>Stramenopiles</taxon>
        <taxon>Oomycota</taxon>
        <taxon>Peronosporomycetes</taxon>
        <taxon>Peronosporales</taxon>
        <taxon>Peronosporaceae</taxon>
        <taxon>Phytophthora</taxon>
    </lineage>
</organism>